<keyword evidence="10" id="KW-1185">Reference proteome</keyword>
<proteinExistence type="predicted"/>
<feature type="compositionally biased region" description="Polar residues" evidence="6">
    <location>
        <begin position="145"/>
        <end position="154"/>
    </location>
</feature>
<feature type="compositionally biased region" description="Polar residues" evidence="6">
    <location>
        <begin position="202"/>
        <end position="233"/>
    </location>
</feature>
<dbReference type="Pfam" id="PF01388">
    <property type="entry name" value="ARID"/>
    <property type="match status" value="1"/>
</dbReference>
<comment type="caution">
    <text evidence="9">The sequence shown here is derived from an EMBL/GenBank/DDBJ whole genome shotgun (WGS) entry which is preliminary data.</text>
</comment>
<feature type="domain" description="RFX-type winged-helix" evidence="8">
    <location>
        <begin position="672"/>
        <end position="753"/>
    </location>
</feature>
<sequence length="1002" mass="111867">MAPTDRVPEHFIDRTPEYEDFIAKLREFHTNRGTRFDPEPKINATHVDLYKLFNCVVEHGGYDKVSEKKLTWREILSKLGIYSHNPAAASFTLKTLYYKNLAAYEIRTVYNKTPPPPEILEDLSARGSGILTRTLEGFTPKNRRSSTAQNSPQPSGDDGTPARDSKPEDTPSSGRAARGLRQAPPQRVIFQPDTGPTRPSRHASSQHQSNAGTPNSSQQSHGHPSASSQSNGHPQAHNAGRPVTHQMNHAPPGQIPQPHTARGGASASYNPQNYEYQSSTVQSFQPPANVPLPLRPVETPSNAPAKFARAKYPPGYAPLTQTRQAPLPGSLPAQTSPFDGPNIYARCLYALRSGIPKEQAFALHHLLKISFERGDRYKFEGFPGLAEGLVEVALKVGSLFWDVNFKISYDPELDGEDIEELDGINGTADILERIEQLSRRSTQDHIQPAEFADRMVMVTEATLAIRNMLMLPENSKTMSEFPALKDLLCIILHLPQGENSVELKHIALDIAEQLTPCLVLDPDDPLYRTLLAQLKSVDRGQILTSLRALGRISMTLDETNKLGDVPLDILESIIDWLMLNDDELLDACLDFLYQYTAVVSNIETLLKFRSTKPDKPESLVKQLVRLLSHGGKRVVRDYIIEPEARIPYSEEVAPLPQDLQERLLAMEEPERCYMWLRCLFEEDADASITQIAIWTAYQSSFSSRLSQMGKTMISPADFIRNVNHVWTSAGAQIIKGPNGANQKFIIKGIRARTRPVDPDDEGREYFRCLWTLPMGPGQKYQKCNNFFANAERMYEHILATHIRVKPSEDGKYPNKEVEDRCLWAGCHKFAAGDKIPLGTLMAHVKTHLVAVQQNFAPGPAATHQTNGTSDAASNGSGPSPSANPHKKAKRSHVVPAKLMALTYEETMTVRDERDPHGPPQPAGTPFSAVLVLRNIARNVVKTEAQEELLEEQERQQVDAKARGWNERLFRAVLPRLHEIMSENRVLAQPISTLLELIEYDFA</sequence>
<dbReference type="GO" id="GO:0006355">
    <property type="term" value="P:regulation of DNA-templated transcription"/>
    <property type="evidence" value="ECO:0007669"/>
    <property type="project" value="InterPro"/>
</dbReference>
<dbReference type="InterPro" id="IPR003150">
    <property type="entry name" value="DNA-bd_RFX"/>
</dbReference>
<evidence type="ECO:0000313" key="9">
    <source>
        <dbReference type="EMBL" id="ROV94139.1"/>
    </source>
</evidence>
<dbReference type="InterPro" id="IPR016024">
    <property type="entry name" value="ARM-type_fold"/>
</dbReference>
<keyword evidence="5" id="KW-0175">Coiled coil</keyword>
<feature type="compositionally biased region" description="Polar residues" evidence="6">
    <location>
        <begin position="267"/>
        <end position="286"/>
    </location>
</feature>
<evidence type="ECO:0000256" key="5">
    <source>
        <dbReference type="SAM" id="Coils"/>
    </source>
</evidence>
<evidence type="ECO:0000256" key="2">
    <source>
        <dbReference type="ARBA" id="ARBA00023015"/>
    </source>
</evidence>
<gene>
    <name evidence="9" type="ORF">VPNG_09361</name>
</gene>
<dbReference type="Gene3D" id="1.10.150.60">
    <property type="entry name" value="ARID DNA-binding domain"/>
    <property type="match status" value="1"/>
</dbReference>
<evidence type="ECO:0000256" key="1">
    <source>
        <dbReference type="ARBA" id="ARBA00022853"/>
    </source>
</evidence>
<dbReference type="FunFam" id="1.10.150.60:FF:000021">
    <property type="entry name" value="Chromatin structure-remodeling complex subunit rsc9"/>
    <property type="match status" value="1"/>
</dbReference>
<keyword evidence="2" id="KW-0805">Transcription regulation</keyword>
<feature type="region of interest" description="Disordered" evidence="6">
    <location>
        <begin position="858"/>
        <end position="894"/>
    </location>
</feature>
<name>A0A423VT72_9PEZI</name>
<evidence type="ECO:0000256" key="3">
    <source>
        <dbReference type="ARBA" id="ARBA00023163"/>
    </source>
</evidence>
<dbReference type="InterPro" id="IPR052406">
    <property type="entry name" value="Chromatin_Remodeling_Comp"/>
</dbReference>
<dbReference type="InterPro" id="IPR001606">
    <property type="entry name" value="ARID_dom"/>
</dbReference>
<evidence type="ECO:0008006" key="11">
    <source>
        <dbReference type="Google" id="ProtNLM"/>
    </source>
</evidence>
<dbReference type="InParanoid" id="A0A423VT72"/>
<dbReference type="AlphaFoldDB" id="A0A423VT72"/>
<reference evidence="9 10" key="1">
    <citation type="submission" date="2015-09" db="EMBL/GenBank/DDBJ databases">
        <title>Host preference determinants of Valsa canker pathogens revealed by comparative genomics.</title>
        <authorList>
            <person name="Yin Z."/>
            <person name="Huang L."/>
        </authorList>
    </citation>
    <scope>NUCLEOTIDE SEQUENCE [LARGE SCALE GENOMIC DNA]</scope>
    <source>
        <strain evidence="9 10">SXYLt</strain>
    </source>
</reference>
<dbReference type="SMART" id="SM01014">
    <property type="entry name" value="ARID"/>
    <property type="match status" value="1"/>
</dbReference>
<evidence type="ECO:0000313" key="10">
    <source>
        <dbReference type="Proteomes" id="UP000285146"/>
    </source>
</evidence>
<dbReference type="EMBL" id="LKEB01000077">
    <property type="protein sequence ID" value="ROV94139.1"/>
    <property type="molecule type" value="Genomic_DNA"/>
</dbReference>
<feature type="region of interest" description="Disordered" evidence="6">
    <location>
        <begin position="134"/>
        <end position="316"/>
    </location>
</feature>
<dbReference type="GO" id="GO:0006325">
    <property type="term" value="P:chromatin organization"/>
    <property type="evidence" value="ECO:0007669"/>
    <property type="project" value="UniProtKB-KW"/>
</dbReference>
<dbReference type="InterPro" id="IPR036431">
    <property type="entry name" value="ARID_dom_sf"/>
</dbReference>
<dbReference type="CDD" id="cd16100">
    <property type="entry name" value="ARID"/>
    <property type="match status" value="1"/>
</dbReference>
<dbReference type="PANTHER" id="PTHR22970">
    <property type="entry name" value="AT-RICH INTERACTIVE DOMAIN-CONTAINING PROTEIN 2"/>
    <property type="match status" value="1"/>
</dbReference>
<dbReference type="GO" id="GO:0016586">
    <property type="term" value="C:RSC-type complex"/>
    <property type="evidence" value="ECO:0007669"/>
    <property type="project" value="TreeGrafter"/>
</dbReference>
<dbReference type="SMART" id="SM00501">
    <property type="entry name" value="BRIGHT"/>
    <property type="match status" value="1"/>
</dbReference>
<keyword evidence="4" id="KW-0539">Nucleus</keyword>
<evidence type="ECO:0000259" key="7">
    <source>
        <dbReference type="PROSITE" id="PS51011"/>
    </source>
</evidence>
<feature type="coiled-coil region" evidence="5">
    <location>
        <begin position="932"/>
        <end position="962"/>
    </location>
</feature>
<dbReference type="Proteomes" id="UP000285146">
    <property type="component" value="Unassembled WGS sequence"/>
</dbReference>
<dbReference type="PROSITE" id="PS51526">
    <property type="entry name" value="RFX_DBD"/>
    <property type="match status" value="1"/>
</dbReference>
<feature type="compositionally biased region" description="Low complexity" evidence="6">
    <location>
        <begin position="871"/>
        <end position="883"/>
    </location>
</feature>
<dbReference type="STRING" id="1230097.A0A423VT72"/>
<evidence type="ECO:0000256" key="6">
    <source>
        <dbReference type="SAM" id="MobiDB-lite"/>
    </source>
</evidence>
<accession>A0A423VT72</accession>
<dbReference type="SUPFAM" id="SSF46774">
    <property type="entry name" value="ARID-like"/>
    <property type="match status" value="1"/>
</dbReference>
<keyword evidence="3" id="KW-0804">Transcription</keyword>
<feature type="compositionally biased region" description="Basic and acidic residues" evidence="6">
    <location>
        <begin position="160"/>
        <end position="169"/>
    </location>
</feature>
<protein>
    <recommendedName>
        <fullName evidence="11">ARID domain-containing protein</fullName>
    </recommendedName>
</protein>
<dbReference type="OrthoDB" id="338531at2759"/>
<evidence type="ECO:0000256" key="4">
    <source>
        <dbReference type="ARBA" id="ARBA00023242"/>
    </source>
</evidence>
<dbReference type="PANTHER" id="PTHR22970:SF14">
    <property type="entry name" value="AT-RICH INTERACTIVE DOMAIN-CONTAINING PROTEIN 2"/>
    <property type="match status" value="1"/>
</dbReference>
<organism evidence="9 10">
    <name type="scientific">Cytospora leucostoma</name>
    <dbReference type="NCBI Taxonomy" id="1230097"/>
    <lineage>
        <taxon>Eukaryota</taxon>
        <taxon>Fungi</taxon>
        <taxon>Dikarya</taxon>
        <taxon>Ascomycota</taxon>
        <taxon>Pezizomycotina</taxon>
        <taxon>Sordariomycetes</taxon>
        <taxon>Sordariomycetidae</taxon>
        <taxon>Diaporthales</taxon>
        <taxon>Cytosporaceae</taxon>
        <taxon>Cytospora</taxon>
    </lineage>
</organism>
<dbReference type="PROSITE" id="PS51011">
    <property type="entry name" value="ARID"/>
    <property type="match status" value="1"/>
</dbReference>
<dbReference type="SUPFAM" id="SSF48371">
    <property type="entry name" value="ARM repeat"/>
    <property type="match status" value="1"/>
</dbReference>
<feature type="domain" description="ARID" evidence="7">
    <location>
        <begin position="15"/>
        <end position="109"/>
    </location>
</feature>
<dbReference type="GO" id="GO:0003677">
    <property type="term" value="F:DNA binding"/>
    <property type="evidence" value="ECO:0007669"/>
    <property type="project" value="InterPro"/>
</dbReference>
<keyword evidence="1" id="KW-0156">Chromatin regulator</keyword>
<evidence type="ECO:0000259" key="8">
    <source>
        <dbReference type="PROSITE" id="PS51526"/>
    </source>
</evidence>